<reference evidence="12 13" key="1">
    <citation type="journal article" date="2018" name="J. Microbiol.">
        <title>Leifsonia flava sp. nov., a novel actinobacterium isolated from the rhizosphere of Aquilegia viridiflora.</title>
        <authorList>
            <person name="Cai Y."/>
            <person name="Tao W.Z."/>
            <person name="Ma Y.J."/>
            <person name="Cheng J."/>
            <person name="Zhang M.Y."/>
            <person name="Zhang Y.X."/>
        </authorList>
    </citation>
    <scope>NUCLEOTIDE SEQUENCE [LARGE SCALE GENOMIC DNA]</scope>
    <source>
        <strain evidence="12 13">SYP-B2174</strain>
    </source>
</reference>
<dbReference type="Gene3D" id="3.40.50.300">
    <property type="entry name" value="P-loop containing nucleotide triphosphate hydrolases"/>
    <property type="match status" value="1"/>
</dbReference>
<feature type="binding site" evidence="11">
    <location>
        <position position="136"/>
    </location>
    <ligand>
        <name>substrate</name>
    </ligand>
</feature>
<comment type="cofactor">
    <cofactor evidence="11">
        <name>Mg(2+)</name>
        <dbReference type="ChEBI" id="CHEBI:18420"/>
    </cofactor>
    <text evidence="11">Binds 1 Mg(2+) ion per subunit.</text>
</comment>
<dbReference type="SUPFAM" id="SSF52540">
    <property type="entry name" value="P-loop containing nucleoside triphosphate hydrolases"/>
    <property type="match status" value="1"/>
</dbReference>
<feature type="binding site" evidence="11">
    <location>
        <position position="82"/>
    </location>
    <ligand>
        <name>substrate</name>
    </ligand>
</feature>
<keyword evidence="8 11" id="KW-0067">ATP-binding</keyword>
<evidence type="ECO:0000256" key="1">
    <source>
        <dbReference type="ARBA" id="ARBA00004842"/>
    </source>
</evidence>
<evidence type="ECO:0000256" key="3">
    <source>
        <dbReference type="ARBA" id="ARBA00012154"/>
    </source>
</evidence>
<evidence type="ECO:0000256" key="7">
    <source>
        <dbReference type="ARBA" id="ARBA00022777"/>
    </source>
</evidence>
<keyword evidence="11" id="KW-0963">Cytoplasm</keyword>
<dbReference type="InterPro" id="IPR027417">
    <property type="entry name" value="P-loop_NTPase"/>
</dbReference>
<dbReference type="RefSeq" id="WP_135119461.1">
    <property type="nucleotide sequence ID" value="NZ_SPQZ01000002.1"/>
</dbReference>
<feature type="binding site" evidence="11">
    <location>
        <position position="61"/>
    </location>
    <ligand>
        <name>substrate</name>
    </ligand>
</feature>
<dbReference type="InterPro" id="IPR023000">
    <property type="entry name" value="Shikimate_kinase_CS"/>
</dbReference>
<evidence type="ECO:0000313" key="13">
    <source>
        <dbReference type="Proteomes" id="UP000298127"/>
    </source>
</evidence>
<dbReference type="GO" id="GO:0009423">
    <property type="term" value="P:chorismate biosynthetic process"/>
    <property type="evidence" value="ECO:0007669"/>
    <property type="project" value="UniProtKB-UniRule"/>
</dbReference>
<dbReference type="InterPro" id="IPR031322">
    <property type="entry name" value="Shikimate/glucono_kinase"/>
</dbReference>
<name>A0A4Y9R2S7_9MICO</name>
<evidence type="ECO:0000256" key="6">
    <source>
        <dbReference type="ARBA" id="ARBA00022741"/>
    </source>
</evidence>
<dbReference type="InterPro" id="IPR000623">
    <property type="entry name" value="Shikimate_kinase/TSH1"/>
</dbReference>
<dbReference type="EC" id="2.7.1.71" evidence="3 11"/>
<comment type="caution">
    <text evidence="12">The sequence shown here is derived from an EMBL/GenBank/DDBJ whole genome shotgun (WGS) entry which is preliminary data.</text>
</comment>
<keyword evidence="5 11" id="KW-0808">Transferase</keyword>
<dbReference type="PRINTS" id="PR01100">
    <property type="entry name" value="SHIKIMTKNASE"/>
</dbReference>
<dbReference type="GO" id="GO:0005524">
    <property type="term" value="F:ATP binding"/>
    <property type="evidence" value="ECO:0007669"/>
    <property type="project" value="UniProtKB-UniRule"/>
</dbReference>
<comment type="subcellular location">
    <subcellularLocation>
        <location evidence="11">Cytoplasm</location>
    </subcellularLocation>
</comment>
<evidence type="ECO:0000256" key="11">
    <source>
        <dbReference type="HAMAP-Rule" id="MF_00109"/>
    </source>
</evidence>
<dbReference type="CDD" id="cd00464">
    <property type="entry name" value="SK"/>
    <property type="match status" value="1"/>
</dbReference>
<dbReference type="Proteomes" id="UP000298127">
    <property type="component" value="Unassembled WGS sequence"/>
</dbReference>
<dbReference type="EMBL" id="SPQZ01000002">
    <property type="protein sequence ID" value="TFV98954.1"/>
    <property type="molecule type" value="Genomic_DNA"/>
</dbReference>
<comment type="subunit">
    <text evidence="11">Monomer.</text>
</comment>
<evidence type="ECO:0000256" key="8">
    <source>
        <dbReference type="ARBA" id="ARBA00022840"/>
    </source>
</evidence>
<evidence type="ECO:0000256" key="5">
    <source>
        <dbReference type="ARBA" id="ARBA00022679"/>
    </source>
</evidence>
<dbReference type="GO" id="GO:0008652">
    <property type="term" value="P:amino acid biosynthetic process"/>
    <property type="evidence" value="ECO:0007669"/>
    <property type="project" value="UniProtKB-KW"/>
</dbReference>
<dbReference type="UniPathway" id="UPA00053">
    <property type="reaction ID" value="UER00088"/>
</dbReference>
<comment type="caution">
    <text evidence="11">Lacks conserved residue(s) required for the propagation of feature annotation.</text>
</comment>
<keyword evidence="6 11" id="KW-0547">Nucleotide-binding</keyword>
<dbReference type="PANTHER" id="PTHR21087">
    <property type="entry name" value="SHIKIMATE KINASE"/>
    <property type="match status" value="1"/>
</dbReference>
<dbReference type="GO" id="GO:0000287">
    <property type="term" value="F:magnesium ion binding"/>
    <property type="evidence" value="ECO:0007669"/>
    <property type="project" value="UniProtKB-UniRule"/>
</dbReference>
<dbReference type="GO" id="GO:0004765">
    <property type="term" value="F:shikimate kinase activity"/>
    <property type="evidence" value="ECO:0007669"/>
    <property type="project" value="UniProtKB-UniRule"/>
</dbReference>
<dbReference type="AlphaFoldDB" id="A0A4Y9R2S7"/>
<comment type="function">
    <text evidence="11">Catalyzes the specific phosphorylation of the 3-hydroxyl group of shikimic acid using ATP as a cosubstrate.</text>
</comment>
<keyword evidence="11" id="KW-0479">Metal-binding</keyword>
<gene>
    <name evidence="11" type="primary">aroK</name>
    <name evidence="12" type="ORF">E4M00_05515</name>
</gene>
<evidence type="ECO:0000256" key="2">
    <source>
        <dbReference type="ARBA" id="ARBA00006997"/>
    </source>
</evidence>
<dbReference type="GO" id="GO:0005829">
    <property type="term" value="C:cytosol"/>
    <property type="evidence" value="ECO:0007669"/>
    <property type="project" value="TreeGrafter"/>
</dbReference>
<dbReference type="PROSITE" id="PS01128">
    <property type="entry name" value="SHIKIMATE_KINASE"/>
    <property type="match status" value="1"/>
</dbReference>
<keyword evidence="4 11" id="KW-0028">Amino-acid biosynthesis</keyword>
<organism evidence="12 13">
    <name type="scientific">Orlajensenia leifsoniae</name>
    <dbReference type="NCBI Taxonomy" id="2561933"/>
    <lineage>
        <taxon>Bacteria</taxon>
        <taxon>Bacillati</taxon>
        <taxon>Actinomycetota</taxon>
        <taxon>Actinomycetes</taxon>
        <taxon>Micrococcales</taxon>
        <taxon>Microbacteriaceae</taxon>
        <taxon>Orlajensenia</taxon>
    </lineage>
</organism>
<feature type="binding site" evidence="11">
    <location>
        <position position="20"/>
    </location>
    <ligand>
        <name>Mg(2+)</name>
        <dbReference type="ChEBI" id="CHEBI:18420"/>
    </ligand>
</feature>
<sequence>MTLDSRLPVVFIGPMGSGKSRIGRKVAAAIGVPFIDTDSVVVAGHGAISDIFERDGEQRFRELERQAVSESLAEQAVVSLGGGAVLDPRTQDDLRGATVVLLTVTSAAVAKRIQGGKRPLVADGGITAWERILEERRPIYEDLAAATFDTSTGSLTELADDIVTWLKEG</sequence>
<feature type="binding site" evidence="11">
    <location>
        <position position="118"/>
    </location>
    <ligand>
        <name>ATP</name>
        <dbReference type="ChEBI" id="CHEBI:30616"/>
    </ligand>
</feature>
<evidence type="ECO:0000256" key="4">
    <source>
        <dbReference type="ARBA" id="ARBA00022605"/>
    </source>
</evidence>
<dbReference type="Pfam" id="PF01202">
    <property type="entry name" value="SKI"/>
    <property type="match status" value="1"/>
</dbReference>
<keyword evidence="7 11" id="KW-0418">Kinase</keyword>
<proteinExistence type="inferred from homology"/>
<comment type="catalytic activity">
    <reaction evidence="10 11">
        <text>shikimate + ATP = 3-phosphoshikimate + ADP + H(+)</text>
        <dbReference type="Rhea" id="RHEA:13121"/>
        <dbReference type="ChEBI" id="CHEBI:15378"/>
        <dbReference type="ChEBI" id="CHEBI:30616"/>
        <dbReference type="ChEBI" id="CHEBI:36208"/>
        <dbReference type="ChEBI" id="CHEBI:145989"/>
        <dbReference type="ChEBI" id="CHEBI:456216"/>
        <dbReference type="EC" id="2.7.1.71"/>
    </reaction>
</comment>
<keyword evidence="11" id="KW-0460">Magnesium</keyword>
<dbReference type="HAMAP" id="MF_00109">
    <property type="entry name" value="Shikimate_kinase"/>
    <property type="match status" value="1"/>
</dbReference>
<feature type="binding site" evidence="11">
    <location>
        <position position="38"/>
    </location>
    <ligand>
        <name>substrate</name>
    </ligand>
</feature>
<comment type="similarity">
    <text evidence="2 11">Belongs to the shikimate kinase family.</text>
</comment>
<evidence type="ECO:0000256" key="9">
    <source>
        <dbReference type="ARBA" id="ARBA00023141"/>
    </source>
</evidence>
<feature type="binding site" evidence="11">
    <location>
        <begin position="16"/>
        <end position="21"/>
    </location>
    <ligand>
        <name>ATP</name>
        <dbReference type="ChEBI" id="CHEBI:30616"/>
    </ligand>
</feature>
<accession>A0A4Y9R2S7</accession>
<keyword evidence="13" id="KW-1185">Reference proteome</keyword>
<protein>
    <recommendedName>
        <fullName evidence="3 11">Shikimate kinase</fullName>
        <shortName evidence="11">SK</shortName>
        <ecNumber evidence="3 11">2.7.1.71</ecNumber>
    </recommendedName>
</protein>
<dbReference type="GO" id="GO:0009073">
    <property type="term" value="P:aromatic amino acid family biosynthetic process"/>
    <property type="evidence" value="ECO:0007669"/>
    <property type="project" value="UniProtKB-KW"/>
</dbReference>
<keyword evidence="9 11" id="KW-0057">Aromatic amino acid biosynthesis</keyword>
<evidence type="ECO:0000256" key="10">
    <source>
        <dbReference type="ARBA" id="ARBA00048567"/>
    </source>
</evidence>
<evidence type="ECO:0000313" key="12">
    <source>
        <dbReference type="EMBL" id="TFV98954.1"/>
    </source>
</evidence>
<dbReference type="PANTHER" id="PTHR21087:SF16">
    <property type="entry name" value="SHIKIMATE KINASE 1, CHLOROPLASTIC"/>
    <property type="match status" value="1"/>
</dbReference>
<comment type="pathway">
    <text evidence="1 11">Metabolic intermediate biosynthesis; chorismate biosynthesis; chorismate from D-erythrose 4-phosphate and phosphoenolpyruvate: step 5/7.</text>
</comment>